<evidence type="ECO:0000259" key="1">
    <source>
        <dbReference type="Pfam" id="PF05168"/>
    </source>
</evidence>
<dbReference type="RefSeq" id="WP_068191894.1">
    <property type="nucleotide sequence ID" value="NZ_CP013909.1"/>
</dbReference>
<feature type="domain" description="HEPN" evidence="1">
    <location>
        <begin position="9"/>
        <end position="124"/>
    </location>
</feature>
<keyword evidence="3" id="KW-1185">Reference proteome</keyword>
<proteinExistence type="predicted"/>
<dbReference type="Proteomes" id="UP000059542">
    <property type="component" value="Chromosome"/>
</dbReference>
<dbReference type="Gene3D" id="1.20.120.330">
    <property type="entry name" value="Nucleotidyltransferases domain 2"/>
    <property type="match status" value="1"/>
</dbReference>
<organism evidence="2 3">
    <name type="scientific">Hymenobacter sedentarius</name>
    <dbReference type="NCBI Taxonomy" id="1411621"/>
    <lineage>
        <taxon>Bacteria</taxon>
        <taxon>Pseudomonadati</taxon>
        <taxon>Bacteroidota</taxon>
        <taxon>Cytophagia</taxon>
        <taxon>Cytophagales</taxon>
        <taxon>Hymenobacteraceae</taxon>
        <taxon>Hymenobacter</taxon>
    </lineage>
</organism>
<dbReference type="Pfam" id="PF05168">
    <property type="entry name" value="HEPN"/>
    <property type="match status" value="1"/>
</dbReference>
<protein>
    <recommendedName>
        <fullName evidence="1">HEPN domain-containing protein</fullName>
    </recommendedName>
</protein>
<sequence length="130" mass="14757">MTKADHIAYWMNAADQNWQEVGTMFTAGTYVPCLFWAHLTIEKLAKALWVKDNAGDTPPFTHNIARLLADTTLVLTPTQATFAQQLNTFQLEGRYESYTANLRQQATKDFTQSVLQDVTDLRQCLLNQLS</sequence>
<dbReference type="OrthoDB" id="9808176at2"/>
<reference evidence="2 3" key="1">
    <citation type="submission" date="2015-12" db="EMBL/GenBank/DDBJ databases">
        <authorList>
            <person name="Shamseldin A."/>
            <person name="Moawad H."/>
            <person name="Abd El-Rahim W.M."/>
            <person name="Sadowsky M.J."/>
        </authorList>
    </citation>
    <scope>NUCLEOTIDE SEQUENCE [LARGE SCALE GENOMIC DNA]</scope>
    <source>
        <strain evidence="2 3">DG5B</strain>
    </source>
</reference>
<evidence type="ECO:0000313" key="3">
    <source>
        <dbReference type="Proteomes" id="UP000059542"/>
    </source>
</evidence>
<dbReference type="STRING" id="1411621.AUC43_08485"/>
<gene>
    <name evidence="2" type="ORF">AUC43_08485</name>
</gene>
<dbReference type="KEGG" id="hyg:AUC43_08485"/>
<evidence type="ECO:0000313" key="2">
    <source>
        <dbReference type="EMBL" id="ALW85125.1"/>
    </source>
</evidence>
<accession>A0A0U4ANL3</accession>
<dbReference type="SUPFAM" id="SSF81593">
    <property type="entry name" value="Nucleotidyltransferase substrate binding subunit/domain"/>
    <property type="match status" value="1"/>
</dbReference>
<name>A0A0U4ANL3_9BACT</name>
<dbReference type="AlphaFoldDB" id="A0A0U4ANL3"/>
<dbReference type="EMBL" id="CP013909">
    <property type="protein sequence ID" value="ALW85125.1"/>
    <property type="molecule type" value="Genomic_DNA"/>
</dbReference>
<dbReference type="InterPro" id="IPR007842">
    <property type="entry name" value="HEPN_dom"/>
</dbReference>